<name>W9RQZ9_9ROSA</name>
<proteinExistence type="predicted"/>
<evidence type="ECO:0000313" key="3">
    <source>
        <dbReference type="Proteomes" id="UP000030645"/>
    </source>
</evidence>
<reference evidence="3" key="1">
    <citation type="submission" date="2013-01" db="EMBL/GenBank/DDBJ databases">
        <title>Draft Genome Sequence of a Mulberry Tree, Morus notabilis C.K. Schneid.</title>
        <authorList>
            <person name="He N."/>
            <person name="Zhao S."/>
        </authorList>
    </citation>
    <scope>NUCLEOTIDE SEQUENCE</scope>
</reference>
<dbReference type="Proteomes" id="UP000030645">
    <property type="component" value="Unassembled WGS sequence"/>
</dbReference>
<evidence type="ECO:0000313" key="2">
    <source>
        <dbReference type="EMBL" id="EXC04364.1"/>
    </source>
</evidence>
<dbReference type="EMBL" id="KE345467">
    <property type="protein sequence ID" value="EXC04364.1"/>
    <property type="molecule type" value="Genomic_DNA"/>
</dbReference>
<dbReference type="AlphaFoldDB" id="W9RQZ9"/>
<feature type="region of interest" description="Disordered" evidence="1">
    <location>
        <begin position="186"/>
        <end position="213"/>
    </location>
</feature>
<keyword evidence="3" id="KW-1185">Reference proteome</keyword>
<organism evidence="2 3">
    <name type="scientific">Morus notabilis</name>
    <dbReference type="NCBI Taxonomy" id="981085"/>
    <lineage>
        <taxon>Eukaryota</taxon>
        <taxon>Viridiplantae</taxon>
        <taxon>Streptophyta</taxon>
        <taxon>Embryophyta</taxon>
        <taxon>Tracheophyta</taxon>
        <taxon>Spermatophyta</taxon>
        <taxon>Magnoliopsida</taxon>
        <taxon>eudicotyledons</taxon>
        <taxon>Gunneridae</taxon>
        <taxon>Pentapetalae</taxon>
        <taxon>rosids</taxon>
        <taxon>fabids</taxon>
        <taxon>Rosales</taxon>
        <taxon>Moraceae</taxon>
        <taxon>Moreae</taxon>
        <taxon>Morus</taxon>
    </lineage>
</organism>
<accession>W9RQZ9</accession>
<evidence type="ECO:0000256" key="1">
    <source>
        <dbReference type="SAM" id="MobiDB-lite"/>
    </source>
</evidence>
<gene>
    <name evidence="2" type="ORF">L484_015991</name>
</gene>
<sequence length="305" mass="34214">MLPKRVRGLEVSTSRGDVNQWICGIVTDVNPSKIKLKVAMEAFRTVQINVHNYYLIILTPSQVPLWPKLSGTALARVENILSLPDSSRSSTILNTPKNRRLYRLLVAVNLPSQLVVPPADLLQVLSSTMRYVIPNKQRKYKGEASFKSSSNPASQDVPKVVDRSKIVITQPPKKLRVEERWGLPAVEGSSGSSRRLDKRKGAAPAPEEPLHMRGSRYNDHQFLIPDVVDHHLDQALCLSPRFSLPIQAIYTYCHQALKVTLQNYLELETLLKKDASTKASEEELTTLHAARTELVENLELETAKV</sequence>
<protein>
    <submittedName>
        <fullName evidence="2">Uncharacterized protein</fullName>
    </submittedName>
</protein>